<evidence type="ECO:0000313" key="4">
    <source>
        <dbReference type="Proteomes" id="UP000000560"/>
    </source>
</evidence>
<evidence type="ECO:0000256" key="1">
    <source>
        <dbReference type="SAM" id="MobiDB-lite"/>
    </source>
</evidence>
<proteinExistence type="predicted"/>
<dbReference type="VEuPathDB" id="FungiDB:AN4701"/>
<organism evidence="3 4">
    <name type="scientific">Emericella nidulans (strain FGSC A4 / ATCC 38163 / CBS 112.46 / NRRL 194 / M139)</name>
    <name type="common">Aspergillus nidulans</name>
    <dbReference type="NCBI Taxonomy" id="227321"/>
    <lineage>
        <taxon>Eukaryota</taxon>
        <taxon>Fungi</taxon>
        <taxon>Dikarya</taxon>
        <taxon>Ascomycota</taxon>
        <taxon>Pezizomycotina</taxon>
        <taxon>Eurotiomycetes</taxon>
        <taxon>Eurotiomycetidae</taxon>
        <taxon>Eurotiales</taxon>
        <taxon>Aspergillaceae</taxon>
        <taxon>Aspergillus</taxon>
        <taxon>Aspergillus subgen. Nidulantes</taxon>
    </lineage>
</organism>
<keyword evidence="4" id="KW-1185">Reference proteome</keyword>
<reference evidence="4" key="1">
    <citation type="journal article" date="2005" name="Nature">
        <title>Sequencing of Aspergillus nidulans and comparative analysis with A. fumigatus and A. oryzae.</title>
        <authorList>
            <person name="Galagan J.E."/>
            <person name="Calvo S.E."/>
            <person name="Cuomo C."/>
            <person name="Ma L.J."/>
            <person name="Wortman J.R."/>
            <person name="Batzoglou S."/>
            <person name="Lee S.I."/>
            <person name="Basturkmen M."/>
            <person name="Spevak C.C."/>
            <person name="Clutterbuck J."/>
            <person name="Kapitonov V."/>
            <person name="Jurka J."/>
            <person name="Scazzocchio C."/>
            <person name="Farman M."/>
            <person name="Butler J."/>
            <person name="Purcell S."/>
            <person name="Harris S."/>
            <person name="Braus G.H."/>
            <person name="Draht O."/>
            <person name="Busch S."/>
            <person name="D'Enfert C."/>
            <person name="Bouchier C."/>
            <person name="Goldman G.H."/>
            <person name="Bell-Pedersen D."/>
            <person name="Griffiths-Jones S."/>
            <person name="Doonan J.H."/>
            <person name="Yu J."/>
            <person name="Vienken K."/>
            <person name="Pain A."/>
            <person name="Freitag M."/>
            <person name="Selker E.U."/>
            <person name="Archer D.B."/>
            <person name="Penalva M.A."/>
            <person name="Oakley B.R."/>
            <person name="Momany M."/>
            <person name="Tanaka T."/>
            <person name="Kumagai T."/>
            <person name="Asai K."/>
            <person name="Machida M."/>
            <person name="Nierman W.C."/>
            <person name="Denning D.W."/>
            <person name="Caddick M."/>
            <person name="Hynes M."/>
            <person name="Paoletti M."/>
            <person name="Fischer R."/>
            <person name="Miller B."/>
            <person name="Dyer P."/>
            <person name="Sachs M.S."/>
            <person name="Osmani S.A."/>
            <person name="Birren B.W."/>
        </authorList>
    </citation>
    <scope>NUCLEOTIDE SEQUENCE [LARGE SCALE GENOMIC DNA]</scope>
    <source>
        <strain evidence="4">FGSC A4 / ATCC 38163 / CBS 112.46 / NRRL 194 / M139</strain>
    </source>
</reference>
<name>Q5B429_EMENI</name>
<dbReference type="AlphaFoldDB" id="Q5B429"/>
<dbReference type="eggNOG" id="ENOG502SC31">
    <property type="taxonomic scope" value="Eukaryota"/>
</dbReference>
<evidence type="ECO:0000259" key="2">
    <source>
        <dbReference type="Pfam" id="PF07985"/>
    </source>
</evidence>
<dbReference type="PANTHER" id="PTHR42080">
    <property type="entry name" value="SRR1 DOMAIN-CONTAINING PROTEIN"/>
    <property type="match status" value="1"/>
</dbReference>
<dbReference type="Pfam" id="PF07985">
    <property type="entry name" value="SRR1"/>
    <property type="match status" value="1"/>
</dbReference>
<sequence>MPHTRRKKPSPSQNKRLQVTDDSGWTHVTTNKHARRIRQPSVNPNSGSSSTGNRNGLEKDAAKEEIAEELVPAEAPQKTTLSDLQRQLGLYKQRWEESVTWDCVVEGLRRGVPSLLAERGSSSNSDGDGEKEVKDKDENQSKNGISIICIGLGSPSGFLRGGWVDRRAVSMYQLAALASILEWIGESTSMQNPNPGMRAYAQDPVFNTHDETLLNELKITVLTHPGAFQKVTPKTLLFCPGAERRHIELLLAHDPAIVVGGPLEDIESDVVRRFVERRESVRLKEFAELETAFWGMRIYFPRSGAEKQDKVSSRIQEGGAEG</sequence>
<accession>Q5B429</accession>
<reference evidence="4" key="2">
    <citation type="journal article" date="2009" name="Fungal Genet. Biol.">
        <title>The 2008 update of the Aspergillus nidulans genome annotation: a community effort.</title>
        <authorList>
            <person name="Wortman J.R."/>
            <person name="Gilsenan J.M."/>
            <person name="Joardar V."/>
            <person name="Deegan J."/>
            <person name="Clutterbuck J."/>
            <person name="Andersen M.R."/>
            <person name="Archer D."/>
            <person name="Bencina M."/>
            <person name="Braus G."/>
            <person name="Coutinho P."/>
            <person name="von Dohren H."/>
            <person name="Doonan J."/>
            <person name="Driessen A.J."/>
            <person name="Durek P."/>
            <person name="Espeso E."/>
            <person name="Fekete E."/>
            <person name="Flipphi M."/>
            <person name="Estrada C.G."/>
            <person name="Geysens S."/>
            <person name="Goldman G."/>
            <person name="de Groot P.W."/>
            <person name="Hansen K."/>
            <person name="Harris S.D."/>
            <person name="Heinekamp T."/>
            <person name="Helmstaedt K."/>
            <person name="Henrissat B."/>
            <person name="Hofmann G."/>
            <person name="Homan T."/>
            <person name="Horio T."/>
            <person name="Horiuchi H."/>
            <person name="James S."/>
            <person name="Jones M."/>
            <person name="Karaffa L."/>
            <person name="Karanyi Z."/>
            <person name="Kato M."/>
            <person name="Keller N."/>
            <person name="Kelly D.E."/>
            <person name="Kiel J.A."/>
            <person name="Kim J.M."/>
            <person name="van der Klei I.J."/>
            <person name="Klis F.M."/>
            <person name="Kovalchuk A."/>
            <person name="Krasevec N."/>
            <person name="Kubicek C.P."/>
            <person name="Liu B."/>
            <person name="Maccabe A."/>
            <person name="Meyer V."/>
            <person name="Mirabito P."/>
            <person name="Miskei M."/>
            <person name="Mos M."/>
            <person name="Mullins J."/>
            <person name="Nelson D.R."/>
            <person name="Nielsen J."/>
            <person name="Oakley B.R."/>
            <person name="Osmani S.A."/>
            <person name="Pakula T."/>
            <person name="Paszewski A."/>
            <person name="Paulsen I."/>
            <person name="Pilsyk S."/>
            <person name="Pocsi I."/>
            <person name="Punt P.J."/>
            <person name="Ram A.F."/>
            <person name="Ren Q."/>
            <person name="Robellet X."/>
            <person name="Robson G."/>
            <person name="Seiboth B."/>
            <person name="van Solingen P."/>
            <person name="Specht T."/>
            <person name="Sun J."/>
            <person name="Taheri-Talesh N."/>
            <person name="Takeshita N."/>
            <person name="Ussery D."/>
            <person name="vanKuyk P.A."/>
            <person name="Visser H."/>
            <person name="van de Vondervoort P.J."/>
            <person name="de Vries R.P."/>
            <person name="Walton J."/>
            <person name="Xiang X."/>
            <person name="Xiong Y."/>
            <person name="Zeng A.P."/>
            <person name="Brandt B.W."/>
            <person name="Cornell M.J."/>
            <person name="van den Hondel C.A."/>
            <person name="Visser J."/>
            <person name="Oliver S.G."/>
            <person name="Turner G."/>
        </authorList>
    </citation>
    <scope>GENOME REANNOTATION</scope>
    <source>
        <strain evidence="4">FGSC A4 / ATCC 38163 / CBS 112.46 / NRRL 194 / M139</strain>
    </source>
</reference>
<feature type="region of interest" description="Disordered" evidence="1">
    <location>
        <begin position="116"/>
        <end position="138"/>
    </location>
</feature>
<feature type="region of interest" description="Disordered" evidence="1">
    <location>
        <begin position="1"/>
        <end position="59"/>
    </location>
</feature>
<protein>
    <recommendedName>
        <fullName evidence="2">SRR1-like domain-containing protein</fullName>
    </recommendedName>
</protein>
<gene>
    <name evidence="3" type="ORF">ANIA_04701</name>
</gene>
<dbReference type="Proteomes" id="UP000000560">
    <property type="component" value="Chromosome III"/>
</dbReference>
<feature type="compositionally biased region" description="Low complexity" evidence="1">
    <location>
        <begin position="41"/>
        <end position="55"/>
    </location>
</feature>
<feature type="domain" description="SRR1-like" evidence="2">
    <location>
        <begin position="140"/>
        <end position="300"/>
    </location>
</feature>
<dbReference type="PANTHER" id="PTHR42080:SF1">
    <property type="entry name" value="SRR1-LIKE DOMAIN-CONTAINING PROTEIN"/>
    <property type="match status" value="1"/>
</dbReference>
<dbReference type="KEGG" id="ani:ANIA_04701"/>
<evidence type="ECO:0000313" key="3">
    <source>
        <dbReference type="EMBL" id="CBF76967.1"/>
    </source>
</evidence>
<dbReference type="HOGENOM" id="CLU_048152_2_0_1"/>
<dbReference type="OrthoDB" id="5318346at2759"/>
<feature type="compositionally biased region" description="Basic and acidic residues" evidence="1">
    <location>
        <begin position="128"/>
        <end position="138"/>
    </location>
</feature>
<dbReference type="GeneID" id="2872496"/>
<dbReference type="RefSeq" id="XP_662305.1">
    <property type="nucleotide sequence ID" value="XM_657213.1"/>
</dbReference>
<feature type="compositionally biased region" description="Polar residues" evidence="1">
    <location>
        <begin position="10"/>
        <end position="29"/>
    </location>
</feature>
<dbReference type="InParanoid" id="Q5B429"/>
<dbReference type="OMA" id="EHAFWNM"/>
<dbReference type="InterPro" id="IPR012942">
    <property type="entry name" value="SRR1-like"/>
</dbReference>
<accession>C8VAX5</accession>
<dbReference type="EMBL" id="BN001303">
    <property type="protein sequence ID" value="CBF76967.1"/>
    <property type="molecule type" value="Genomic_DNA"/>
</dbReference>